<dbReference type="RefSeq" id="WP_046521157.1">
    <property type="nucleotide sequence ID" value="NZ_LAVS01000090.1"/>
</dbReference>
<reference evidence="1 2" key="1">
    <citation type="submission" date="2018-11" db="EMBL/GenBank/DDBJ databases">
        <title>Draft genome analysis of Rheinheimera mesophila isolated from an industrial waste site.</title>
        <authorList>
            <person name="Yu Q."/>
            <person name="Qi Y."/>
            <person name="Zhang H."/>
            <person name="Lu Y."/>
            <person name="Pu J."/>
        </authorList>
    </citation>
    <scope>NUCLEOTIDE SEQUENCE [LARGE SCALE GENOMIC DNA]</scope>
    <source>
        <strain evidence="1 2">IITR13</strain>
    </source>
</reference>
<evidence type="ECO:0000313" key="1">
    <source>
        <dbReference type="EMBL" id="RRJ22554.1"/>
    </source>
</evidence>
<organism evidence="1 2">
    <name type="scientific">Rheinheimera mesophila</name>
    <dbReference type="NCBI Taxonomy" id="1547515"/>
    <lineage>
        <taxon>Bacteria</taxon>
        <taxon>Pseudomonadati</taxon>
        <taxon>Pseudomonadota</taxon>
        <taxon>Gammaproteobacteria</taxon>
        <taxon>Chromatiales</taxon>
        <taxon>Chromatiaceae</taxon>
        <taxon>Rheinheimera</taxon>
    </lineage>
</organism>
<protein>
    <submittedName>
        <fullName evidence="1">Uncharacterized protein</fullName>
    </submittedName>
</protein>
<dbReference type="Proteomes" id="UP000276260">
    <property type="component" value="Unassembled WGS sequence"/>
</dbReference>
<accession>A0A3P3QN01</accession>
<gene>
    <name evidence="1" type="ORF">EIK76_00260</name>
</gene>
<dbReference type="EMBL" id="RRCF01000001">
    <property type="protein sequence ID" value="RRJ22554.1"/>
    <property type="molecule type" value="Genomic_DNA"/>
</dbReference>
<keyword evidence="2" id="KW-1185">Reference proteome</keyword>
<sequence>MPVNLTNNTPKRPNITKEQIAQAVEKYVVGMQFSATEFASEYRYGLDSYELAKALEENCRCDFQRSDLDEIEDLIGHVENAQRELVKEWFASNNIQPPYPIGSILTKGEITGIYKYEPAYFEVKEPGQLDQSRRLLVRFEDAVLPELSSVVSA</sequence>
<comment type="caution">
    <text evidence="1">The sequence shown here is derived from an EMBL/GenBank/DDBJ whole genome shotgun (WGS) entry which is preliminary data.</text>
</comment>
<dbReference type="AlphaFoldDB" id="A0A3P3QN01"/>
<dbReference type="OrthoDB" id="5919075at2"/>
<proteinExistence type="predicted"/>
<name>A0A3P3QN01_9GAMM</name>
<evidence type="ECO:0000313" key="2">
    <source>
        <dbReference type="Proteomes" id="UP000276260"/>
    </source>
</evidence>